<organism evidence="2 3">
    <name type="scientific">Paenibacillus sophorae</name>
    <dbReference type="NCBI Taxonomy" id="1333845"/>
    <lineage>
        <taxon>Bacteria</taxon>
        <taxon>Bacillati</taxon>
        <taxon>Bacillota</taxon>
        <taxon>Bacilli</taxon>
        <taxon>Bacillales</taxon>
        <taxon>Paenibacillaceae</taxon>
        <taxon>Paenibacillus</taxon>
    </lineage>
</organism>
<evidence type="ECO:0000313" key="2">
    <source>
        <dbReference type="EMBL" id="SEN49791.1"/>
    </source>
</evidence>
<protein>
    <submittedName>
        <fullName evidence="2">Uncharacterized protein</fullName>
    </submittedName>
</protein>
<reference evidence="2 3" key="1">
    <citation type="submission" date="2016-10" db="EMBL/GenBank/DDBJ databases">
        <authorList>
            <person name="de Groot N.N."/>
        </authorList>
    </citation>
    <scope>NUCLEOTIDE SEQUENCE [LARGE SCALE GENOMIC DNA]</scope>
    <source>
        <strain evidence="2 3">CGMCC 1.10238</strain>
    </source>
</reference>
<sequence>MSECSWVALVEDKETGFKSVKSFRYGSFSSESSAKCALQESIGSIYKVLEVSTNPYKYKNK</sequence>
<evidence type="ECO:0000313" key="1">
    <source>
        <dbReference type="EMBL" id="QWU14405.1"/>
    </source>
</evidence>
<name>A0A1H8H082_9BACL</name>
<evidence type="ECO:0000313" key="4">
    <source>
        <dbReference type="Proteomes" id="UP000683429"/>
    </source>
</evidence>
<proteinExistence type="predicted"/>
<dbReference type="AlphaFoldDB" id="A0A1H8H082"/>
<dbReference type="EMBL" id="CP076607">
    <property type="protein sequence ID" value="QWU14405.1"/>
    <property type="molecule type" value="Genomic_DNA"/>
</dbReference>
<dbReference type="EMBL" id="FODH01000001">
    <property type="protein sequence ID" value="SEN49791.1"/>
    <property type="molecule type" value="Genomic_DNA"/>
</dbReference>
<dbReference type="Proteomes" id="UP000683429">
    <property type="component" value="Chromosome"/>
</dbReference>
<dbReference type="RefSeq" id="WP_036588436.1">
    <property type="nucleotide sequence ID" value="NZ_CP076607.1"/>
</dbReference>
<dbReference type="STRING" id="1333845.SAMN04487895_101715"/>
<reference evidence="1 4" key="2">
    <citation type="submission" date="2021-06" db="EMBL/GenBank/DDBJ databases">
        <title>Whole genome sequence of Paenibacillus sophorae DSM23020 for comparative genomics.</title>
        <authorList>
            <person name="Kim M.-J."/>
            <person name="Lee G."/>
            <person name="Shin J.-H."/>
        </authorList>
    </citation>
    <scope>NUCLEOTIDE SEQUENCE [LARGE SCALE GENOMIC DNA]</scope>
    <source>
        <strain evidence="1 4">DSM 23020</strain>
    </source>
</reference>
<gene>
    <name evidence="1" type="ORF">KP014_21085</name>
    <name evidence="2" type="ORF">SAMN04487895_101715</name>
</gene>
<accession>A0A1H8H082</accession>
<evidence type="ECO:0000313" key="3">
    <source>
        <dbReference type="Proteomes" id="UP000198809"/>
    </source>
</evidence>
<keyword evidence="4" id="KW-1185">Reference proteome</keyword>
<dbReference type="Proteomes" id="UP000198809">
    <property type="component" value="Unassembled WGS sequence"/>
</dbReference>